<dbReference type="Pfam" id="PF13229">
    <property type="entry name" value="Beta_helix"/>
    <property type="match status" value="1"/>
</dbReference>
<proteinExistence type="predicted"/>
<dbReference type="InterPro" id="IPR006311">
    <property type="entry name" value="TAT_signal"/>
</dbReference>
<reference evidence="3 4" key="1">
    <citation type="journal article" date="2007" name="Int. J. Syst. Evol. Microbiol.">
        <title>Paenibacillus ginsengarvi sp. nov., isolated from soil from ginseng cultivation.</title>
        <authorList>
            <person name="Yoon M.H."/>
            <person name="Ten L.N."/>
            <person name="Im W.T."/>
        </authorList>
    </citation>
    <scope>NUCLEOTIDE SEQUENCE [LARGE SCALE GENOMIC DNA]</scope>
    <source>
        <strain evidence="3 4">KCTC 13059</strain>
    </source>
</reference>
<dbReference type="InterPro" id="IPR039448">
    <property type="entry name" value="Beta_helix"/>
</dbReference>
<dbReference type="InterPro" id="IPR011050">
    <property type="entry name" value="Pectin_lyase_fold/virulence"/>
</dbReference>
<organism evidence="3 4">
    <name type="scientific">Paenibacillus ginsengarvi</name>
    <dbReference type="NCBI Taxonomy" id="400777"/>
    <lineage>
        <taxon>Bacteria</taxon>
        <taxon>Bacillati</taxon>
        <taxon>Bacillota</taxon>
        <taxon>Bacilli</taxon>
        <taxon>Bacillales</taxon>
        <taxon>Paenibacillaceae</taxon>
        <taxon>Paenibacillus</taxon>
    </lineage>
</organism>
<dbReference type="OrthoDB" id="6502305at2"/>
<gene>
    <name evidence="3" type="ORF">D7M11_26560</name>
</gene>
<dbReference type="RefSeq" id="WP_120750291.1">
    <property type="nucleotide sequence ID" value="NZ_RBAH01000024.1"/>
</dbReference>
<feature type="domain" description="Right handed beta helix" evidence="2">
    <location>
        <begin position="203"/>
        <end position="382"/>
    </location>
</feature>
<dbReference type="InterPro" id="IPR012334">
    <property type="entry name" value="Pectin_lyas_fold"/>
</dbReference>
<evidence type="ECO:0000259" key="2">
    <source>
        <dbReference type="Pfam" id="PF13229"/>
    </source>
</evidence>
<protein>
    <submittedName>
        <fullName evidence="3">Uncharacterized protein</fullName>
    </submittedName>
</protein>
<dbReference type="EMBL" id="RBAH01000024">
    <property type="protein sequence ID" value="RKN74844.1"/>
    <property type="molecule type" value="Genomic_DNA"/>
</dbReference>
<dbReference type="InterPro" id="IPR024535">
    <property type="entry name" value="RHGA/B-epi-like_pectate_lyase"/>
</dbReference>
<evidence type="ECO:0000313" key="3">
    <source>
        <dbReference type="EMBL" id="RKN74844.1"/>
    </source>
</evidence>
<name>A0A3B0BQZ5_9BACL</name>
<dbReference type="Proteomes" id="UP000282311">
    <property type="component" value="Unassembled WGS sequence"/>
</dbReference>
<dbReference type="AlphaFoldDB" id="A0A3B0BQZ5"/>
<sequence length="717" mass="78622">MEKKQEENRERFSRRALLTSIGMAGVATAATSLLGPGIALGQETTVTGSVYGNLNNGSKGNGACVSITVEQLRSINTGGKSASDLYFIVDPGQEGYFKYDNTDTTSLDNTGTVLVTTSGRRYKRVIETDYLNVTWFDTKGDGSTDDTAAIQNADNTAAALSKRLYFPAGVYMAYGLFINVPWYSDCGAILQNNSPESSKYNFIRMTGKDGLTLEGLTFDGNVSADPEAWKGNYDAFTGAIACYIRDSTNIILRGCIFRNSFMSNLRIENCHSVGVETCILLHARGGSGDGIYARNCQDVRFDRCKAEDYTRIGFVLEGGCVNVSYSQCYARYGHDSSRQYGGGEFNAGFWAENSETVTYAQCVAENNTDRGFVVNTGSSRLKLTTPAVFVLDSCIVLDNLNGIVISNNFTDDSVAVTCSNCAVFGSQNGINVNLSSANDTVRLNQCFVQLTSESGISCKGIICSNKLTSNASVTIRDCVFDHSLVTERSMFDSSTFAAGDIVVFGETQFNLSVDRCACPDPSEPIYLRIHGGVSRVTVADTLVNIPGFQKFKKALFDRCRFPTGEHRLGKDISSNEIRFHHCHVAGRMNLVTTGRIQFDAVEFELTGSQFIWINRAAENRNILTEFVNCRFQKDIDVSDYVIRIQEEGALKPKTLFKGCVFYSMNDNATTTNTFVWIVRTGTDYFFSDCFSDDTVQNPVKVNDSLTVPVGIAMVDLH</sequence>
<comment type="caution">
    <text evidence="3">The sequence shown here is derived from an EMBL/GenBank/DDBJ whole genome shotgun (WGS) entry which is preliminary data.</text>
</comment>
<dbReference type="Gene3D" id="2.160.20.10">
    <property type="entry name" value="Single-stranded right-handed beta-helix, Pectin lyase-like"/>
    <property type="match status" value="1"/>
</dbReference>
<dbReference type="PROSITE" id="PS51318">
    <property type="entry name" value="TAT"/>
    <property type="match status" value="1"/>
</dbReference>
<accession>A0A3B0BQZ5</accession>
<evidence type="ECO:0000313" key="4">
    <source>
        <dbReference type="Proteomes" id="UP000282311"/>
    </source>
</evidence>
<keyword evidence="4" id="KW-1185">Reference proteome</keyword>
<feature type="domain" description="Rhamnogalacturonase A/B/Epimerase-like pectate lyase" evidence="1">
    <location>
        <begin position="131"/>
        <end position="172"/>
    </location>
</feature>
<evidence type="ECO:0000259" key="1">
    <source>
        <dbReference type="Pfam" id="PF12708"/>
    </source>
</evidence>
<dbReference type="Pfam" id="PF12708">
    <property type="entry name" value="Pect-lyase_RHGA_epim"/>
    <property type="match status" value="1"/>
</dbReference>
<dbReference type="SUPFAM" id="SSF51126">
    <property type="entry name" value="Pectin lyase-like"/>
    <property type="match status" value="1"/>
</dbReference>